<keyword evidence="3" id="KW-1185">Reference proteome</keyword>
<dbReference type="EMBL" id="JANPWB010000008">
    <property type="protein sequence ID" value="KAJ1162129.1"/>
    <property type="molecule type" value="Genomic_DNA"/>
</dbReference>
<protein>
    <submittedName>
        <fullName evidence="2">Uncharacterized protein</fullName>
    </submittedName>
</protein>
<dbReference type="AlphaFoldDB" id="A0AAV7SCH6"/>
<sequence>MPAMVRLLAAEEQSGKNQFGQRRGPCHLRRRAALSPRDRVPALAPAGLLGASASQTAAILAAASPRDARLEVLSSARGRPRPDGSAPMTALGGAGEEEEAEGRGRSRRTARPVGGVPR</sequence>
<accession>A0AAV7SCH6</accession>
<proteinExistence type="predicted"/>
<dbReference type="Proteomes" id="UP001066276">
    <property type="component" value="Chromosome 4_2"/>
</dbReference>
<evidence type="ECO:0000313" key="3">
    <source>
        <dbReference type="Proteomes" id="UP001066276"/>
    </source>
</evidence>
<evidence type="ECO:0000313" key="2">
    <source>
        <dbReference type="EMBL" id="KAJ1162129.1"/>
    </source>
</evidence>
<organism evidence="2 3">
    <name type="scientific">Pleurodeles waltl</name>
    <name type="common">Iberian ribbed newt</name>
    <dbReference type="NCBI Taxonomy" id="8319"/>
    <lineage>
        <taxon>Eukaryota</taxon>
        <taxon>Metazoa</taxon>
        <taxon>Chordata</taxon>
        <taxon>Craniata</taxon>
        <taxon>Vertebrata</taxon>
        <taxon>Euteleostomi</taxon>
        <taxon>Amphibia</taxon>
        <taxon>Batrachia</taxon>
        <taxon>Caudata</taxon>
        <taxon>Salamandroidea</taxon>
        <taxon>Salamandridae</taxon>
        <taxon>Pleurodelinae</taxon>
        <taxon>Pleurodeles</taxon>
    </lineage>
</organism>
<comment type="caution">
    <text evidence="2">The sequence shown here is derived from an EMBL/GenBank/DDBJ whole genome shotgun (WGS) entry which is preliminary data.</text>
</comment>
<gene>
    <name evidence="2" type="ORF">NDU88_002606</name>
</gene>
<name>A0AAV7SCH6_PLEWA</name>
<reference evidence="2" key="1">
    <citation type="journal article" date="2022" name="bioRxiv">
        <title>Sequencing and chromosome-scale assembly of the giantPleurodeles waltlgenome.</title>
        <authorList>
            <person name="Brown T."/>
            <person name="Elewa A."/>
            <person name="Iarovenko S."/>
            <person name="Subramanian E."/>
            <person name="Araus A.J."/>
            <person name="Petzold A."/>
            <person name="Susuki M."/>
            <person name="Suzuki K.-i.T."/>
            <person name="Hayashi T."/>
            <person name="Toyoda A."/>
            <person name="Oliveira C."/>
            <person name="Osipova E."/>
            <person name="Leigh N.D."/>
            <person name="Simon A."/>
            <person name="Yun M.H."/>
        </authorList>
    </citation>
    <scope>NUCLEOTIDE SEQUENCE</scope>
    <source>
        <strain evidence="2">20211129_DDA</strain>
        <tissue evidence="2">Liver</tissue>
    </source>
</reference>
<feature type="region of interest" description="Disordered" evidence="1">
    <location>
        <begin position="74"/>
        <end position="118"/>
    </location>
</feature>
<evidence type="ECO:0000256" key="1">
    <source>
        <dbReference type="SAM" id="MobiDB-lite"/>
    </source>
</evidence>